<proteinExistence type="predicted"/>
<protein>
    <submittedName>
        <fullName evidence="2">Uncharacterized protein</fullName>
    </submittedName>
</protein>
<keyword evidence="1" id="KW-0812">Transmembrane</keyword>
<name>A0A0F8XP62_9ZZZZ</name>
<gene>
    <name evidence="2" type="ORF">LCGC14_2919950</name>
</gene>
<keyword evidence="1" id="KW-0472">Membrane</keyword>
<keyword evidence="1" id="KW-1133">Transmembrane helix</keyword>
<sequence>DFKWWIFGFTFIPLIGILLFGLILTGIYIHDLMD</sequence>
<dbReference type="AlphaFoldDB" id="A0A0F8XP62"/>
<reference evidence="2" key="1">
    <citation type="journal article" date="2015" name="Nature">
        <title>Complex archaea that bridge the gap between prokaryotes and eukaryotes.</title>
        <authorList>
            <person name="Spang A."/>
            <person name="Saw J.H."/>
            <person name="Jorgensen S.L."/>
            <person name="Zaremba-Niedzwiedzka K."/>
            <person name="Martijn J."/>
            <person name="Lind A.E."/>
            <person name="van Eijk R."/>
            <person name="Schleper C."/>
            <person name="Guy L."/>
            <person name="Ettema T.J."/>
        </authorList>
    </citation>
    <scope>NUCLEOTIDE SEQUENCE</scope>
</reference>
<accession>A0A0F8XP62</accession>
<evidence type="ECO:0000313" key="2">
    <source>
        <dbReference type="EMBL" id="KKK70842.1"/>
    </source>
</evidence>
<comment type="caution">
    <text evidence="2">The sequence shown here is derived from an EMBL/GenBank/DDBJ whole genome shotgun (WGS) entry which is preliminary data.</text>
</comment>
<evidence type="ECO:0000256" key="1">
    <source>
        <dbReference type="SAM" id="Phobius"/>
    </source>
</evidence>
<dbReference type="EMBL" id="LAZR01057999">
    <property type="protein sequence ID" value="KKK70842.1"/>
    <property type="molecule type" value="Genomic_DNA"/>
</dbReference>
<feature type="transmembrane region" description="Helical" evidence="1">
    <location>
        <begin position="6"/>
        <end position="29"/>
    </location>
</feature>
<organism evidence="2">
    <name type="scientific">marine sediment metagenome</name>
    <dbReference type="NCBI Taxonomy" id="412755"/>
    <lineage>
        <taxon>unclassified sequences</taxon>
        <taxon>metagenomes</taxon>
        <taxon>ecological metagenomes</taxon>
    </lineage>
</organism>
<feature type="non-terminal residue" evidence="2">
    <location>
        <position position="1"/>
    </location>
</feature>